<feature type="domain" description="UvrC family homology region profile" evidence="10">
    <location>
        <begin position="252"/>
        <end position="468"/>
    </location>
</feature>
<accession>A0A2T3G3W4</accession>
<dbReference type="PROSITE" id="PS50151">
    <property type="entry name" value="UVR"/>
    <property type="match status" value="1"/>
</dbReference>
<dbReference type="SUPFAM" id="SSF47781">
    <property type="entry name" value="RuvA domain 2-like"/>
    <property type="match status" value="1"/>
</dbReference>
<reference evidence="12" key="1">
    <citation type="submission" date="2018-03" db="EMBL/GenBank/DDBJ databases">
        <title>Lachnoclostridium SNUG30370 gen.nov., sp.nov., isolated from human faeces.</title>
        <authorList>
            <person name="Seo B."/>
            <person name="Jeon K."/>
            <person name="Ko G."/>
        </authorList>
    </citation>
    <scope>NUCLEOTIDE SEQUENCE [LARGE SCALE GENOMIC DNA]</scope>
    <source>
        <strain evidence="12">SNUG30370</strain>
    </source>
</reference>
<dbReference type="SUPFAM" id="SSF46600">
    <property type="entry name" value="C-terminal UvrC-binding domain of UvrB"/>
    <property type="match status" value="1"/>
</dbReference>
<dbReference type="PANTHER" id="PTHR30562">
    <property type="entry name" value="UVRC/OXIDOREDUCTASE"/>
    <property type="match status" value="1"/>
</dbReference>
<dbReference type="SUPFAM" id="SSF82771">
    <property type="entry name" value="GIY-YIG endonuclease"/>
    <property type="match status" value="1"/>
</dbReference>
<dbReference type="GO" id="GO:0009380">
    <property type="term" value="C:excinuclease repair complex"/>
    <property type="evidence" value="ECO:0007669"/>
    <property type="project" value="InterPro"/>
</dbReference>
<gene>
    <name evidence="7" type="primary">uvrC</name>
    <name evidence="11" type="ORF">C7U55_01225</name>
</gene>
<evidence type="ECO:0000256" key="5">
    <source>
        <dbReference type="ARBA" id="ARBA00023204"/>
    </source>
</evidence>
<dbReference type="PROSITE" id="PS50165">
    <property type="entry name" value="UVRC"/>
    <property type="match status" value="1"/>
</dbReference>
<keyword evidence="12" id="KW-1185">Reference proteome</keyword>
<dbReference type="InterPro" id="IPR047296">
    <property type="entry name" value="GIY-YIG_UvrC_Cho"/>
</dbReference>
<dbReference type="EMBL" id="PYLP01000001">
    <property type="protein sequence ID" value="PST42209.1"/>
    <property type="molecule type" value="Genomic_DNA"/>
</dbReference>
<dbReference type="InterPro" id="IPR001162">
    <property type="entry name" value="UvrC_RNase_H_dom"/>
</dbReference>
<dbReference type="InterPro" id="IPR038476">
    <property type="entry name" value="UvrC_RNase_H_dom_sf"/>
</dbReference>
<keyword evidence="1 7" id="KW-0963">Cytoplasm</keyword>
<proteinExistence type="inferred from homology"/>
<dbReference type="PANTHER" id="PTHR30562:SF1">
    <property type="entry name" value="UVRABC SYSTEM PROTEIN C"/>
    <property type="match status" value="1"/>
</dbReference>
<keyword evidence="6 7" id="KW-0742">SOS response</keyword>
<comment type="subcellular location">
    <subcellularLocation>
        <location evidence="7">Cytoplasm</location>
    </subcellularLocation>
</comment>
<sequence length="591" mass="68585">MDIKYDVKYIKDKLSLLPMQPGCYLMKDKEGTVIYVGKAKKLKNRVSSYFAGIHNYKTTKLVQEIVDFEYIVTDSEKEALLLEINLIKDYAPKYNISFMDNKYYPYIQLTKERHPRLKIVRNAKEKKHKHFGPFPDGTAARETYKLLNRLYPLRKCNHIPKKTCLYYQLNQCLGPCVNEVSEEKYKKITKQITQFIQGDTKEIIDDLQDKMMQASEILNFELAKEYRDLIHYIHHVTSKQHVQFSDQIDRDIFGYYQDKGYLSLQLFFMRNGKLLARDLNLVPLQDANEQITQFIVGFYQENTYPKEILLPEDLDTTLLEEILECKIVKPQKGQKAKLIEMATNNAKEALEKKFLLIEKNQKATIGAIHQLGEKLNMVTPRRIELFDNSNIQGAYAVAGMVCFVDGVPSKKDYRKFKIKTVEGPDDYGSMKEVIYRRYYRVLVEGLKKPDLIIVDGGKGQIKVAKEVIDSLNIGIKVCGLAKDDHHSTAVLIDSDFNEINIDKKSELFFLLTRMQDEVHRYAISFHKNVRSKSLFQSILDDVEGIGPKRKKELLKHFGSVKKLKEATIEQLEEVLPKEVAKNLFTVLQNTK</sequence>
<dbReference type="GO" id="GO:0005737">
    <property type="term" value="C:cytoplasm"/>
    <property type="evidence" value="ECO:0007669"/>
    <property type="project" value="UniProtKB-SubCell"/>
</dbReference>
<protein>
    <recommendedName>
        <fullName evidence="7">UvrABC system protein C</fullName>
        <shortName evidence="7">Protein UvrC</shortName>
    </recommendedName>
    <alternativeName>
        <fullName evidence="7">Excinuclease ABC subunit C</fullName>
    </alternativeName>
</protein>
<feature type="domain" description="UVR" evidence="8">
    <location>
        <begin position="201"/>
        <end position="236"/>
    </location>
</feature>
<evidence type="ECO:0000313" key="12">
    <source>
        <dbReference type="Proteomes" id="UP000241201"/>
    </source>
</evidence>
<feature type="domain" description="GIY-YIG" evidence="9">
    <location>
        <begin position="19"/>
        <end position="96"/>
    </location>
</feature>
<dbReference type="SMART" id="SM00465">
    <property type="entry name" value="GIYc"/>
    <property type="match status" value="1"/>
</dbReference>
<dbReference type="AlphaFoldDB" id="A0A2T3G3W4"/>
<dbReference type="Gene3D" id="4.10.860.10">
    <property type="entry name" value="UVR domain"/>
    <property type="match status" value="1"/>
</dbReference>
<dbReference type="CDD" id="cd10434">
    <property type="entry name" value="GIY-YIG_UvrC_Cho"/>
    <property type="match status" value="1"/>
</dbReference>
<dbReference type="InterPro" id="IPR050066">
    <property type="entry name" value="UvrABC_protein_C"/>
</dbReference>
<evidence type="ECO:0000256" key="1">
    <source>
        <dbReference type="ARBA" id="ARBA00022490"/>
    </source>
</evidence>
<name>A0A2T3G3W4_9FIRM</name>
<evidence type="ECO:0000256" key="3">
    <source>
        <dbReference type="ARBA" id="ARBA00022769"/>
    </source>
</evidence>
<dbReference type="Proteomes" id="UP000241201">
    <property type="component" value="Unassembled WGS sequence"/>
</dbReference>
<dbReference type="InterPro" id="IPR001943">
    <property type="entry name" value="UVR_dom"/>
</dbReference>
<dbReference type="GO" id="GO:0009381">
    <property type="term" value="F:excinuclease ABC activity"/>
    <property type="evidence" value="ECO:0007669"/>
    <property type="project" value="UniProtKB-UniRule"/>
</dbReference>
<dbReference type="GO" id="GO:0003677">
    <property type="term" value="F:DNA binding"/>
    <property type="evidence" value="ECO:0007669"/>
    <property type="project" value="UniProtKB-UniRule"/>
</dbReference>
<keyword evidence="4 7" id="KW-0267">Excision nuclease</keyword>
<dbReference type="Gene3D" id="1.10.150.20">
    <property type="entry name" value="5' to 3' exonuclease, C-terminal subdomain"/>
    <property type="match status" value="1"/>
</dbReference>
<organism evidence="11 12">
    <name type="scientific">Faecalibacillus faecis</name>
    <dbReference type="NCBI Taxonomy" id="1982628"/>
    <lineage>
        <taxon>Bacteria</taxon>
        <taxon>Bacillati</taxon>
        <taxon>Bacillota</taxon>
        <taxon>Erysipelotrichia</taxon>
        <taxon>Erysipelotrichales</taxon>
        <taxon>Coprobacillaceae</taxon>
        <taxon>Faecalibacillus</taxon>
    </lineage>
</organism>
<evidence type="ECO:0000259" key="8">
    <source>
        <dbReference type="PROSITE" id="PS50151"/>
    </source>
</evidence>
<dbReference type="Pfam" id="PF01541">
    <property type="entry name" value="GIY-YIG"/>
    <property type="match status" value="1"/>
</dbReference>
<comment type="similarity">
    <text evidence="7">Belongs to the UvrC family.</text>
</comment>
<dbReference type="GO" id="GO:0009432">
    <property type="term" value="P:SOS response"/>
    <property type="evidence" value="ECO:0007669"/>
    <property type="project" value="UniProtKB-UniRule"/>
</dbReference>
<dbReference type="Pfam" id="PF22920">
    <property type="entry name" value="UvrC_RNaseH"/>
    <property type="match status" value="1"/>
</dbReference>
<evidence type="ECO:0000256" key="7">
    <source>
        <dbReference type="HAMAP-Rule" id="MF_00203"/>
    </source>
</evidence>
<comment type="caution">
    <text evidence="11">The sequence shown here is derived from an EMBL/GenBank/DDBJ whole genome shotgun (WGS) entry which is preliminary data.</text>
</comment>
<comment type="subunit">
    <text evidence="7">Interacts with UvrB in an incision complex.</text>
</comment>
<dbReference type="InterPro" id="IPR035901">
    <property type="entry name" value="GIY-YIG_endonuc_sf"/>
</dbReference>
<dbReference type="NCBIfam" id="TIGR00194">
    <property type="entry name" value="uvrC"/>
    <property type="match status" value="1"/>
</dbReference>
<evidence type="ECO:0000259" key="10">
    <source>
        <dbReference type="PROSITE" id="PS50165"/>
    </source>
</evidence>
<dbReference type="Gene3D" id="3.30.420.340">
    <property type="entry name" value="UvrC, RNAse H endonuclease domain"/>
    <property type="match status" value="1"/>
</dbReference>
<dbReference type="InterPro" id="IPR000305">
    <property type="entry name" value="GIY-YIG_endonuc"/>
</dbReference>
<dbReference type="FunFam" id="3.40.1440.10:FF:000001">
    <property type="entry name" value="UvrABC system protein C"/>
    <property type="match status" value="1"/>
</dbReference>
<dbReference type="Pfam" id="PF14520">
    <property type="entry name" value="HHH_5"/>
    <property type="match status" value="1"/>
</dbReference>
<dbReference type="GeneID" id="77469727"/>
<keyword evidence="5 7" id="KW-0234">DNA repair</keyword>
<dbReference type="InterPro" id="IPR004791">
    <property type="entry name" value="UvrC"/>
</dbReference>
<keyword evidence="3 7" id="KW-0228">DNA excision</keyword>
<dbReference type="InterPro" id="IPR010994">
    <property type="entry name" value="RuvA_2-like"/>
</dbReference>
<evidence type="ECO:0000313" key="11">
    <source>
        <dbReference type="EMBL" id="PST42209.1"/>
    </source>
</evidence>
<dbReference type="InterPro" id="IPR036876">
    <property type="entry name" value="UVR_dom_sf"/>
</dbReference>
<evidence type="ECO:0000256" key="6">
    <source>
        <dbReference type="ARBA" id="ARBA00023236"/>
    </source>
</evidence>
<dbReference type="RefSeq" id="WP_106986992.1">
    <property type="nucleotide sequence ID" value="NZ_PYLP01000001.1"/>
</dbReference>
<keyword evidence="2 7" id="KW-0227">DNA damage</keyword>
<dbReference type="HAMAP" id="MF_00203">
    <property type="entry name" value="UvrC"/>
    <property type="match status" value="1"/>
</dbReference>
<dbReference type="Gene3D" id="3.40.1440.10">
    <property type="entry name" value="GIY-YIG endonuclease"/>
    <property type="match status" value="1"/>
</dbReference>
<dbReference type="PROSITE" id="PS50164">
    <property type="entry name" value="GIY_YIG"/>
    <property type="match status" value="1"/>
</dbReference>
<evidence type="ECO:0000256" key="2">
    <source>
        <dbReference type="ARBA" id="ARBA00022763"/>
    </source>
</evidence>
<dbReference type="Pfam" id="PF02151">
    <property type="entry name" value="UVR"/>
    <property type="match status" value="1"/>
</dbReference>
<dbReference type="FunFam" id="3.30.420.340:FF:000002">
    <property type="entry name" value="UvrABC system protein C"/>
    <property type="match status" value="1"/>
</dbReference>
<comment type="function">
    <text evidence="7">The UvrABC repair system catalyzes the recognition and processing of DNA lesions. UvrC both incises the 5' and 3' sides of the lesion. The N-terminal half is responsible for the 3' incision and the C-terminal half is responsible for the 5' incision.</text>
</comment>
<dbReference type="GO" id="GO:0006289">
    <property type="term" value="P:nucleotide-excision repair"/>
    <property type="evidence" value="ECO:0007669"/>
    <property type="project" value="UniProtKB-UniRule"/>
</dbReference>
<evidence type="ECO:0000259" key="9">
    <source>
        <dbReference type="PROSITE" id="PS50164"/>
    </source>
</evidence>
<evidence type="ECO:0000256" key="4">
    <source>
        <dbReference type="ARBA" id="ARBA00022881"/>
    </source>
</evidence>
<dbReference type="Pfam" id="PF08459">
    <property type="entry name" value="UvrC_RNaseH_dom"/>
    <property type="match status" value="1"/>
</dbReference>